<protein>
    <recommendedName>
        <fullName evidence="1">F-box domain-containing protein</fullName>
    </recommendedName>
</protein>
<dbReference type="SUPFAM" id="SSF81383">
    <property type="entry name" value="F-box domain"/>
    <property type="match status" value="1"/>
</dbReference>
<evidence type="ECO:0000313" key="2">
    <source>
        <dbReference type="EMBL" id="KDR85287.1"/>
    </source>
</evidence>
<sequence length="282" mass="32735">MATESQPTIFRFPVELAQDILSFCHPWDVAAFSQTCRAAYSLIYQPADQYLWHQLYIAYSFDPPQFPDLACANGKINWKNELTDRMRVELALFCGPPNVSERQHVLRMLITIIEDSSSAVSRTGSSRNIGWLKRVMRQSLVLHNLYSDPEVEDDVQLHAQLRAYLALTIIDSKHDKKTLAKLLDRRDLSRAFVYNLLHYEEENRWGPFMPDGRVNWIHVEHLVVVVALNIRELPGSWALTRPPTCLDSPRLSSRTFGKDPSNDWAGVEGTWRRYVCFMDYRY</sequence>
<evidence type="ECO:0000313" key="3">
    <source>
        <dbReference type="Proteomes" id="UP000027222"/>
    </source>
</evidence>
<dbReference type="OrthoDB" id="3226064at2759"/>
<evidence type="ECO:0000259" key="1">
    <source>
        <dbReference type="PROSITE" id="PS50181"/>
    </source>
</evidence>
<keyword evidence="3" id="KW-1185">Reference proteome</keyword>
<dbReference type="AlphaFoldDB" id="A0A067TSJ1"/>
<proteinExistence type="predicted"/>
<dbReference type="Gene3D" id="1.20.1280.50">
    <property type="match status" value="1"/>
</dbReference>
<gene>
    <name evidence="2" type="ORF">GALMADRAFT_234061</name>
</gene>
<feature type="domain" description="F-box" evidence="1">
    <location>
        <begin position="6"/>
        <end position="55"/>
    </location>
</feature>
<organism evidence="2 3">
    <name type="scientific">Galerina marginata (strain CBS 339.88)</name>
    <dbReference type="NCBI Taxonomy" id="685588"/>
    <lineage>
        <taxon>Eukaryota</taxon>
        <taxon>Fungi</taxon>
        <taxon>Dikarya</taxon>
        <taxon>Basidiomycota</taxon>
        <taxon>Agaricomycotina</taxon>
        <taxon>Agaricomycetes</taxon>
        <taxon>Agaricomycetidae</taxon>
        <taxon>Agaricales</taxon>
        <taxon>Agaricineae</taxon>
        <taxon>Strophariaceae</taxon>
        <taxon>Galerina</taxon>
    </lineage>
</organism>
<dbReference type="EMBL" id="KL142367">
    <property type="protein sequence ID" value="KDR85287.1"/>
    <property type="molecule type" value="Genomic_DNA"/>
</dbReference>
<dbReference type="CDD" id="cd09917">
    <property type="entry name" value="F-box_SF"/>
    <property type="match status" value="1"/>
</dbReference>
<dbReference type="STRING" id="685588.A0A067TSJ1"/>
<dbReference type="InterPro" id="IPR001810">
    <property type="entry name" value="F-box_dom"/>
</dbReference>
<name>A0A067TSJ1_GALM3</name>
<dbReference type="PROSITE" id="PS50181">
    <property type="entry name" value="FBOX"/>
    <property type="match status" value="1"/>
</dbReference>
<dbReference type="Proteomes" id="UP000027222">
    <property type="component" value="Unassembled WGS sequence"/>
</dbReference>
<dbReference type="HOGENOM" id="CLU_019366_1_0_1"/>
<accession>A0A067TSJ1</accession>
<dbReference type="Pfam" id="PF12937">
    <property type="entry name" value="F-box-like"/>
    <property type="match status" value="1"/>
</dbReference>
<reference evidence="3" key="1">
    <citation type="journal article" date="2014" name="Proc. Natl. Acad. Sci. U.S.A.">
        <title>Extensive sampling of basidiomycete genomes demonstrates inadequacy of the white-rot/brown-rot paradigm for wood decay fungi.</title>
        <authorList>
            <person name="Riley R."/>
            <person name="Salamov A.A."/>
            <person name="Brown D.W."/>
            <person name="Nagy L.G."/>
            <person name="Floudas D."/>
            <person name="Held B.W."/>
            <person name="Levasseur A."/>
            <person name="Lombard V."/>
            <person name="Morin E."/>
            <person name="Otillar R."/>
            <person name="Lindquist E.A."/>
            <person name="Sun H."/>
            <person name="LaButti K.M."/>
            <person name="Schmutz J."/>
            <person name="Jabbour D."/>
            <person name="Luo H."/>
            <person name="Baker S.E."/>
            <person name="Pisabarro A.G."/>
            <person name="Walton J.D."/>
            <person name="Blanchette R.A."/>
            <person name="Henrissat B."/>
            <person name="Martin F."/>
            <person name="Cullen D."/>
            <person name="Hibbett D.S."/>
            <person name="Grigoriev I.V."/>
        </authorList>
    </citation>
    <scope>NUCLEOTIDE SEQUENCE [LARGE SCALE GENOMIC DNA]</scope>
    <source>
        <strain evidence="3">CBS 339.88</strain>
    </source>
</reference>
<dbReference type="InterPro" id="IPR036047">
    <property type="entry name" value="F-box-like_dom_sf"/>
</dbReference>